<dbReference type="EMBL" id="BMPD01000009">
    <property type="protein sequence ID" value="GGK82238.1"/>
    <property type="molecule type" value="Genomic_DNA"/>
</dbReference>
<dbReference type="RefSeq" id="WP_188980386.1">
    <property type="nucleotide sequence ID" value="NZ_BMPD01000009.1"/>
</dbReference>
<sequence>MSTFVHLIADYGPADPAFSEVVHRLTAADSTMTVQSTEVKPFSTVATGFWIAQLGIHNPSFDDLLIYSNTAPRTTESTPERPDTGGALCYLELDNGVPVVAVDAGYNLSFVTDHATTFREIELPADTGQFRSRDVFPRRVAEIANGNHSSLGAERSLDDVPAPPESVVCHVDGYGNVKTSIRTSEFDPAAETVTVELNDESHEVVVRAAVSAVPEGSLAIVSGSAGGGDPYQELFLRGGSAAAAFGDPEPGDALSIRPKRA</sequence>
<reference evidence="2" key="2">
    <citation type="submission" date="2020-09" db="EMBL/GenBank/DDBJ databases">
        <authorList>
            <person name="Sun Q."/>
            <person name="Ohkuma M."/>
        </authorList>
    </citation>
    <scope>NUCLEOTIDE SEQUENCE</scope>
    <source>
        <strain evidence="2">JCM 19018</strain>
    </source>
</reference>
<dbReference type="OrthoDB" id="350369at2157"/>
<evidence type="ECO:0000313" key="2">
    <source>
        <dbReference type="EMBL" id="GGK82238.1"/>
    </source>
</evidence>
<feature type="domain" description="S-adenosyl-l-methionine hydroxide adenosyltransferase C-terminal" evidence="1">
    <location>
        <begin position="168"/>
        <end position="246"/>
    </location>
</feature>
<accession>A0A830ER74</accession>
<dbReference type="InterPro" id="IPR046470">
    <property type="entry name" value="SAM_HAT_C"/>
</dbReference>
<name>A0A830ER74_9EURY</name>
<dbReference type="Pfam" id="PF20257">
    <property type="entry name" value="SAM_HAT_C"/>
    <property type="match status" value="1"/>
</dbReference>
<dbReference type="Proteomes" id="UP000614221">
    <property type="component" value="Unassembled WGS sequence"/>
</dbReference>
<organism evidence="2 3">
    <name type="scientific">Haloarcula sebkhae</name>
    <dbReference type="NCBI Taxonomy" id="932660"/>
    <lineage>
        <taxon>Archaea</taxon>
        <taxon>Methanobacteriati</taxon>
        <taxon>Methanobacteriota</taxon>
        <taxon>Stenosarchaea group</taxon>
        <taxon>Halobacteria</taxon>
        <taxon>Halobacteriales</taxon>
        <taxon>Haloarculaceae</taxon>
        <taxon>Haloarcula</taxon>
    </lineage>
</organism>
<evidence type="ECO:0000259" key="1">
    <source>
        <dbReference type="Pfam" id="PF20257"/>
    </source>
</evidence>
<proteinExistence type="predicted"/>
<dbReference type="AlphaFoldDB" id="A0A830ER74"/>
<comment type="caution">
    <text evidence="2">The sequence shown here is derived from an EMBL/GenBank/DDBJ whole genome shotgun (WGS) entry which is preliminary data.</text>
</comment>
<dbReference type="SUPFAM" id="SSF101852">
    <property type="entry name" value="Bacterial fluorinating enzyme, C-terminal domain"/>
    <property type="match status" value="1"/>
</dbReference>
<dbReference type="Gene3D" id="2.40.30.90">
    <property type="entry name" value="Bacterial fluorinating enzyme like"/>
    <property type="match status" value="1"/>
</dbReference>
<dbReference type="InterPro" id="IPR023227">
    <property type="entry name" value="SAM_OH_AdoTrfase_C_sf"/>
</dbReference>
<reference evidence="2" key="1">
    <citation type="journal article" date="2014" name="Int. J. Syst. Evol. Microbiol.">
        <title>Complete genome sequence of Corynebacterium casei LMG S-19264T (=DSM 44701T), isolated from a smear-ripened cheese.</title>
        <authorList>
            <consortium name="US DOE Joint Genome Institute (JGI-PGF)"/>
            <person name="Walter F."/>
            <person name="Albersmeier A."/>
            <person name="Kalinowski J."/>
            <person name="Ruckert C."/>
        </authorList>
    </citation>
    <scope>NUCLEOTIDE SEQUENCE</scope>
    <source>
        <strain evidence="2">JCM 19018</strain>
    </source>
</reference>
<evidence type="ECO:0000313" key="3">
    <source>
        <dbReference type="Proteomes" id="UP000614221"/>
    </source>
</evidence>
<protein>
    <recommendedName>
        <fullName evidence="1">S-adenosyl-l-methionine hydroxide adenosyltransferase C-terminal domain-containing protein</fullName>
    </recommendedName>
</protein>
<gene>
    <name evidence="2" type="ORF">GCM10009067_38140</name>
</gene>